<dbReference type="AlphaFoldDB" id="A0A8B9MRT2"/>
<keyword evidence="2" id="KW-1185">Reference proteome</keyword>
<evidence type="ECO:0000313" key="2">
    <source>
        <dbReference type="Proteomes" id="UP000694541"/>
    </source>
</evidence>
<proteinExistence type="predicted"/>
<accession>A0A8B9MRT2</accession>
<reference evidence="1" key="1">
    <citation type="submission" date="2025-08" db="UniProtKB">
        <authorList>
            <consortium name="Ensembl"/>
        </authorList>
    </citation>
    <scope>IDENTIFICATION</scope>
</reference>
<dbReference type="Ensembl" id="ENSANIT00000013405.1">
    <property type="protein sequence ID" value="ENSANIP00000012945.1"/>
    <property type="gene ID" value="ENSANIG00000008789.1"/>
</dbReference>
<reference evidence="1" key="2">
    <citation type="submission" date="2025-09" db="UniProtKB">
        <authorList>
            <consortium name="Ensembl"/>
        </authorList>
    </citation>
    <scope>IDENTIFICATION</scope>
</reference>
<sequence>MYTRRGVYMFIHAYVRVCEQASHARLRVYAHLQSSTCMPAYMCVHVRTCVSRCMFARVCNCIRVCACTYAHVYTRAEVRV</sequence>
<organism evidence="1 2">
    <name type="scientific">Accipiter nisus</name>
    <name type="common">Eurasian sparrowhawk</name>
    <dbReference type="NCBI Taxonomy" id="211598"/>
    <lineage>
        <taxon>Eukaryota</taxon>
        <taxon>Metazoa</taxon>
        <taxon>Chordata</taxon>
        <taxon>Craniata</taxon>
        <taxon>Vertebrata</taxon>
        <taxon>Euteleostomi</taxon>
        <taxon>Archelosauria</taxon>
        <taxon>Archosauria</taxon>
        <taxon>Dinosauria</taxon>
        <taxon>Saurischia</taxon>
        <taxon>Theropoda</taxon>
        <taxon>Coelurosauria</taxon>
        <taxon>Aves</taxon>
        <taxon>Neognathae</taxon>
        <taxon>Neoaves</taxon>
        <taxon>Telluraves</taxon>
        <taxon>Accipitrimorphae</taxon>
        <taxon>Accipitriformes</taxon>
        <taxon>Accipitridae</taxon>
        <taxon>Accipitrinae</taxon>
        <taxon>Accipiter</taxon>
    </lineage>
</organism>
<name>A0A8B9MRT2_9AVES</name>
<evidence type="ECO:0000313" key="1">
    <source>
        <dbReference type="Ensembl" id="ENSANIP00000012945.1"/>
    </source>
</evidence>
<dbReference type="Proteomes" id="UP000694541">
    <property type="component" value="Unplaced"/>
</dbReference>
<protein>
    <submittedName>
        <fullName evidence="1">Uncharacterized protein</fullName>
    </submittedName>
</protein>